<proteinExistence type="predicted"/>
<evidence type="ECO:0000313" key="2">
    <source>
        <dbReference type="EMBL" id="RGM58834.1"/>
    </source>
</evidence>
<dbReference type="EMBL" id="QSTL01000001">
    <property type="protein sequence ID" value="RGM58834.1"/>
    <property type="molecule type" value="Genomic_DNA"/>
</dbReference>
<accession>A0A3E4XS59</accession>
<protein>
    <submittedName>
        <fullName evidence="2">Uncharacterized protein</fullName>
    </submittedName>
</protein>
<organism evidence="2 4">
    <name type="scientific">Bacteroides uniformis</name>
    <dbReference type="NCBI Taxonomy" id="820"/>
    <lineage>
        <taxon>Bacteria</taxon>
        <taxon>Pseudomonadati</taxon>
        <taxon>Bacteroidota</taxon>
        <taxon>Bacteroidia</taxon>
        <taxon>Bacteroidales</taxon>
        <taxon>Bacteroidaceae</taxon>
        <taxon>Bacteroides</taxon>
    </lineage>
</organism>
<reference evidence="3 4" key="1">
    <citation type="submission" date="2018-08" db="EMBL/GenBank/DDBJ databases">
        <title>A genome reference for cultivated species of the human gut microbiota.</title>
        <authorList>
            <person name="Zou Y."/>
            <person name="Xue W."/>
            <person name="Luo G."/>
        </authorList>
    </citation>
    <scope>NUCLEOTIDE SEQUENCE [LARGE SCALE GENOMIC DNA]</scope>
    <source>
        <strain evidence="2 4">OM07-9</strain>
        <strain evidence="1 3">TF09-22</strain>
    </source>
</reference>
<dbReference type="Proteomes" id="UP000260874">
    <property type="component" value="Unassembled WGS sequence"/>
</dbReference>
<sequence length="64" mass="7331">MLIYPIVLTAKITVSPRIPAEKRYFSVLKCTILFLNAILWQKCHNIRTFAATLGNCKHKPTITE</sequence>
<dbReference type="AlphaFoldDB" id="A0A3E4XS59"/>
<gene>
    <name evidence="2" type="ORF">DXC07_01335</name>
    <name evidence="1" type="ORF">DXC91_15015</name>
</gene>
<dbReference type="EMBL" id="QSRB01000014">
    <property type="protein sequence ID" value="RGK83189.1"/>
    <property type="molecule type" value="Genomic_DNA"/>
</dbReference>
<evidence type="ECO:0000313" key="4">
    <source>
        <dbReference type="Proteomes" id="UP000261295"/>
    </source>
</evidence>
<dbReference type="Proteomes" id="UP000261295">
    <property type="component" value="Unassembled WGS sequence"/>
</dbReference>
<evidence type="ECO:0000313" key="3">
    <source>
        <dbReference type="Proteomes" id="UP000260874"/>
    </source>
</evidence>
<evidence type="ECO:0000313" key="1">
    <source>
        <dbReference type="EMBL" id="RGK83189.1"/>
    </source>
</evidence>
<comment type="caution">
    <text evidence="2">The sequence shown here is derived from an EMBL/GenBank/DDBJ whole genome shotgun (WGS) entry which is preliminary data.</text>
</comment>
<name>A0A3E4XS59_BACUN</name>